<dbReference type="EMBL" id="DP000238">
    <property type="protein sequence ID" value="ABK78113.1"/>
    <property type="molecule type" value="Genomic_DNA"/>
</dbReference>
<keyword evidence="2 3" id="KW-0687">Ribonucleoprotein</keyword>
<dbReference type="SUPFAM" id="SSF52080">
    <property type="entry name" value="Ribosomal proteins L15p and L18e"/>
    <property type="match status" value="1"/>
</dbReference>
<dbReference type="Proteomes" id="UP000000758">
    <property type="component" value="Chromosome"/>
</dbReference>
<sequence length="126" mass="13422">MLYLGAGGRAIMASQITPRLAHDLKRASRANDAPIWLRLSRLAQKPTRARRTLNLNKIARYTKEGDVVVVPGRVLGTGSMPHKITLCPFGISGAAAEKVLSSGGRVTGFAELTKEFPTGKGVVLLG</sequence>
<comment type="similarity">
    <text evidence="3">Belongs to the eukaryotic ribosomal protein eL18 family.</text>
</comment>
<reference evidence="4 5" key="1">
    <citation type="journal article" date="2006" name="Proc. Natl. Acad. Sci. U.S.A.">
        <title>Genomic analysis of the uncultivated marine crenarchaeote Cenarchaeum symbiosum.</title>
        <authorList>
            <person name="Hallam S.J."/>
            <person name="Konstantinidis K.T."/>
            <person name="Putnam N."/>
            <person name="Schleper C."/>
            <person name="Watanabe Y."/>
            <person name="Sugahara J."/>
            <person name="Preston C."/>
            <person name="de la Torre J."/>
            <person name="Richardson P.M."/>
            <person name="DeLong E.F."/>
        </authorList>
    </citation>
    <scope>NUCLEOTIDE SEQUENCE [LARGE SCALE GENOMIC DNA]</scope>
    <source>
        <strain evidence="5">A</strain>
    </source>
</reference>
<evidence type="ECO:0000313" key="4">
    <source>
        <dbReference type="EMBL" id="ABK78113.1"/>
    </source>
</evidence>
<dbReference type="GO" id="GO:0005840">
    <property type="term" value="C:ribosome"/>
    <property type="evidence" value="ECO:0007669"/>
    <property type="project" value="UniProtKB-KW"/>
</dbReference>
<dbReference type="KEGG" id="csy:CENSYa_1491"/>
<dbReference type="EnsemblBacteria" id="ABK78113">
    <property type="protein sequence ID" value="ABK78113"/>
    <property type="gene ID" value="CENSYa_1491"/>
</dbReference>
<dbReference type="GO" id="GO:0006412">
    <property type="term" value="P:translation"/>
    <property type="evidence" value="ECO:0007669"/>
    <property type="project" value="UniProtKB-UniRule"/>
</dbReference>
<dbReference type="InterPro" id="IPR036227">
    <property type="entry name" value="Ribosomal_uL15/eL18_sf"/>
</dbReference>
<evidence type="ECO:0000313" key="5">
    <source>
        <dbReference type="Proteomes" id="UP000000758"/>
    </source>
</evidence>
<dbReference type="Gene3D" id="3.100.10.10">
    <property type="match status" value="1"/>
</dbReference>
<dbReference type="GO" id="GO:1990904">
    <property type="term" value="C:ribonucleoprotein complex"/>
    <property type="evidence" value="ECO:0007669"/>
    <property type="project" value="UniProtKB-KW"/>
</dbReference>
<dbReference type="InterPro" id="IPR022947">
    <property type="entry name" value="Ribosomal_eL18_arc"/>
</dbReference>
<dbReference type="STRING" id="414004.CENSYa_1491"/>
<organism evidence="4 5">
    <name type="scientific">Cenarchaeum symbiosum (strain A)</name>
    <dbReference type="NCBI Taxonomy" id="414004"/>
    <lineage>
        <taxon>Archaea</taxon>
        <taxon>Nitrososphaerota</taxon>
        <taxon>Candidatus Cenarchaeales</taxon>
        <taxon>Candidatus Cenarchaeaceae</taxon>
        <taxon>Candidatus Cenarchaeum</taxon>
    </lineage>
</organism>
<proteinExistence type="inferred from homology"/>
<keyword evidence="5" id="KW-1185">Reference proteome</keyword>
<protein>
    <recommendedName>
        <fullName evidence="3">Large ribosomal subunit protein eL18</fullName>
    </recommendedName>
</protein>
<dbReference type="HAMAP" id="MF_00329">
    <property type="entry name" value="Ribosomal_eL18"/>
    <property type="match status" value="1"/>
</dbReference>
<evidence type="ECO:0000256" key="3">
    <source>
        <dbReference type="HAMAP-Rule" id="MF_00329"/>
    </source>
</evidence>
<name>A0RXP6_CENSY</name>
<dbReference type="InterPro" id="IPR001196">
    <property type="entry name" value="Ribosomal_uL15_CS"/>
</dbReference>
<evidence type="ECO:0000256" key="1">
    <source>
        <dbReference type="ARBA" id="ARBA00022980"/>
    </source>
</evidence>
<dbReference type="AlphaFoldDB" id="A0RXP6"/>
<dbReference type="GO" id="GO:0003735">
    <property type="term" value="F:structural constituent of ribosome"/>
    <property type="evidence" value="ECO:0007669"/>
    <property type="project" value="InterPro"/>
</dbReference>
<dbReference type="PROSITE" id="PS00475">
    <property type="entry name" value="RIBOSOMAL_L15"/>
    <property type="match status" value="1"/>
</dbReference>
<keyword evidence="1 3" id="KW-0689">Ribosomal protein</keyword>
<dbReference type="HOGENOM" id="CLU_146465_0_0_2"/>
<accession>A0RXP6</accession>
<dbReference type="NCBIfam" id="NF003079">
    <property type="entry name" value="PRK04005.1"/>
    <property type="match status" value="1"/>
</dbReference>
<gene>
    <name evidence="3" type="primary">rpl18e</name>
    <name evidence="4" type="ordered locus">CENSYa_1491</name>
</gene>
<evidence type="ECO:0000256" key="2">
    <source>
        <dbReference type="ARBA" id="ARBA00023274"/>
    </source>
</evidence>